<feature type="compositionally biased region" description="Polar residues" evidence="1">
    <location>
        <begin position="107"/>
        <end position="123"/>
    </location>
</feature>
<evidence type="ECO:0000256" key="1">
    <source>
        <dbReference type="SAM" id="MobiDB-lite"/>
    </source>
</evidence>
<dbReference type="AlphaFoldDB" id="A0AAV7SE11"/>
<evidence type="ECO:0000313" key="2">
    <source>
        <dbReference type="EMBL" id="KAJ1162262.1"/>
    </source>
</evidence>
<name>A0AAV7SE11_PLEWA</name>
<feature type="region of interest" description="Disordered" evidence="1">
    <location>
        <begin position="78"/>
        <end position="146"/>
    </location>
</feature>
<evidence type="ECO:0000313" key="3">
    <source>
        <dbReference type="Proteomes" id="UP001066276"/>
    </source>
</evidence>
<organism evidence="2 3">
    <name type="scientific">Pleurodeles waltl</name>
    <name type="common">Iberian ribbed newt</name>
    <dbReference type="NCBI Taxonomy" id="8319"/>
    <lineage>
        <taxon>Eukaryota</taxon>
        <taxon>Metazoa</taxon>
        <taxon>Chordata</taxon>
        <taxon>Craniata</taxon>
        <taxon>Vertebrata</taxon>
        <taxon>Euteleostomi</taxon>
        <taxon>Amphibia</taxon>
        <taxon>Batrachia</taxon>
        <taxon>Caudata</taxon>
        <taxon>Salamandroidea</taxon>
        <taxon>Salamandridae</taxon>
        <taxon>Pleurodelinae</taxon>
        <taxon>Pleurodeles</taxon>
    </lineage>
</organism>
<gene>
    <name evidence="2" type="ORF">NDU88_002730</name>
</gene>
<protein>
    <submittedName>
        <fullName evidence="2">Uncharacterized protein</fullName>
    </submittedName>
</protein>
<dbReference type="EMBL" id="JANPWB010000008">
    <property type="protein sequence ID" value="KAJ1162262.1"/>
    <property type="molecule type" value="Genomic_DNA"/>
</dbReference>
<reference evidence="2" key="1">
    <citation type="journal article" date="2022" name="bioRxiv">
        <title>Sequencing and chromosome-scale assembly of the giantPleurodeles waltlgenome.</title>
        <authorList>
            <person name="Brown T."/>
            <person name="Elewa A."/>
            <person name="Iarovenko S."/>
            <person name="Subramanian E."/>
            <person name="Araus A.J."/>
            <person name="Petzold A."/>
            <person name="Susuki M."/>
            <person name="Suzuki K.-i.T."/>
            <person name="Hayashi T."/>
            <person name="Toyoda A."/>
            <person name="Oliveira C."/>
            <person name="Osipova E."/>
            <person name="Leigh N.D."/>
            <person name="Simon A."/>
            <person name="Yun M.H."/>
        </authorList>
    </citation>
    <scope>NUCLEOTIDE SEQUENCE</scope>
    <source>
        <strain evidence="2">20211129_DDA</strain>
        <tissue evidence="2">Liver</tissue>
    </source>
</reference>
<feature type="compositionally biased region" description="Polar residues" evidence="1">
    <location>
        <begin position="133"/>
        <end position="146"/>
    </location>
</feature>
<keyword evidence="3" id="KW-1185">Reference proteome</keyword>
<feature type="region of interest" description="Disordered" evidence="1">
    <location>
        <begin position="40"/>
        <end position="64"/>
    </location>
</feature>
<dbReference type="Proteomes" id="UP001066276">
    <property type="component" value="Chromosome 4_2"/>
</dbReference>
<accession>A0AAV7SE11</accession>
<sequence>MHTGTVYILERAQETTLNNTPEGGRDGDAQAANNLTEQLQQGAGMRGLPHRVSPRPRALTKGSQRRLVVVSVNQGRRQWLLPQHHNSSESENAEQAATPHQPPKLPISSTKTQTTEQFQQPSGLLTVKVPEQQYRSTSRASGRSQQ</sequence>
<comment type="caution">
    <text evidence="2">The sequence shown here is derived from an EMBL/GenBank/DDBJ whole genome shotgun (WGS) entry which is preliminary data.</text>
</comment>
<proteinExistence type="predicted"/>